<protein>
    <submittedName>
        <fullName evidence="3">TOMM leader peptide-binding protein</fullName>
    </submittedName>
</protein>
<keyword evidence="4" id="KW-1185">Reference proteome</keyword>
<dbReference type="InterPro" id="IPR022291">
    <property type="entry name" value="Bacteriocin_synth_cyclodeHase"/>
</dbReference>
<dbReference type="RefSeq" id="WP_390315672.1">
    <property type="nucleotide sequence ID" value="NZ_JBHSPB010000005.1"/>
</dbReference>
<name>A0ABW0YVC4_9ACTN</name>
<reference evidence="4" key="1">
    <citation type="journal article" date="2019" name="Int. J. Syst. Evol. Microbiol.">
        <title>The Global Catalogue of Microorganisms (GCM) 10K type strain sequencing project: providing services to taxonomists for standard genome sequencing and annotation.</title>
        <authorList>
            <consortium name="The Broad Institute Genomics Platform"/>
            <consortium name="The Broad Institute Genome Sequencing Center for Infectious Disease"/>
            <person name="Wu L."/>
            <person name="Ma J."/>
        </authorList>
    </citation>
    <scope>NUCLEOTIDE SEQUENCE [LARGE SCALE GENOMIC DNA]</scope>
    <source>
        <strain evidence="4">CGMCC 4.7304</strain>
    </source>
</reference>
<dbReference type="Proteomes" id="UP001596083">
    <property type="component" value="Unassembled WGS sequence"/>
</dbReference>
<gene>
    <name evidence="3" type="ORF">ACFP1Z_10165</name>
</gene>
<proteinExistence type="predicted"/>
<dbReference type="NCBIfam" id="TIGR03882">
    <property type="entry name" value="cyclo_dehyd_2"/>
    <property type="match status" value="1"/>
</dbReference>
<comment type="caution">
    <text evidence="3">The sequence shown here is derived from an EMBL/GenBank/DDBJ whole genome shotgun (WGS) entry which is preliminary data.</text>
</comment>
<dbReference type="EMBL" id="JBHSPB010000005">
    <property type="protein sequence ID" value="MFC5720524.1"/>
    <property type="molecule type" value="Genomic_DNA"/>
</dbReference>
<accession>A0ABW0YVC4</accession>
<feature type="region of interest" description="Disordered" evidence="1">
    <location>
        <begin position="354"/>
        <end position="381"/>
    </location>
</feature>
<dbReference type="InterPro" id="IPR003776">
    <property type="entry name" value="YcaO-like_dom"/>
</dbReference>
<evidence type="ECO:0000256" key="1">
    <source>
        <dbReference type="SAM" id="MobiDB-lite"/>
    </source>
</evidence>
<feature type="domain" description="YcaO" evidence="2">
    <location>
        <begin position="436"/>
        <end position="753"/>
    </location>
</feature>
<evidence type="ECO:0000259" key="2">
    <source>
        <dbReference type="PROSITE" id="PS51664"/>
    </source>
</evidence>
<organism evidence="3 4">
    <name type="scientific">Streptomyces gamaensis</name>
    <dbReference type="NCBI Taxonomy" id="1763542"/>
    <lineage>
        <taxon>Bacteria</taxon>
        <taxon>Bacillati</taxon>
        <taxon>Actinomycetota</taxon>
        <taxon>Actinomycetes</taxon>
        <taxon>Kitasatosporales</taxon>
        <taxon>Streptomycetaceae</taxon>
        <taxon>Streptomyces</taxon>
    </lineage>
</organism>
<sequence length="753" mass="78580">MTEAYAAVAETRPRIRRDVLFTETPDGVLFHNAHGGFHLHSASAYRFATLIVPHLNGENRVAELCEGLGDKQRSMVGRLVRTLYERDFARDVPEPTGERTALPPEVARRFAQQLAYVDHYADDAEGRFHRFRHTKVAVVGDDALARWCVLALVRNGSASVGCCPDTDIRAEAASLIADGCPVTLAPLPSPGPSGLLGWADLEGYEVVVVTGGRAGARQLFHLLSSGVPEGRALLPASMFGSQALVGPLMEGNAAERTACWACAVLRLGAHDSAAAADLWSGIALPAGAEPTEDGPGRGLAAMIGNLLGYEVFRLTTGALPAETRGQVIVQDTESFDTAAEPLLAHPRCPYCAGGGAHPEAEEPLPLPEPEPRPRAAGTPQPDTDALLAELNSRQPLVRPYTGVVRRFTDEPWTQTPLKVGSVELPVGHGRVRQIAAFDVHTVAGARLAALDAAARVYAERVVPAYGVLTGEELRAARARTRTVAPDALVAASGLPVPSGGVAAYVPAVSLLDKEPVLVPAGAVRPFGPYNRDRLFTPTSAGSGAGRTAASAAGRGLLSALCHDALERAVRGTAGTTRVALDGSDDPELAFLVASARNLGVAYELLDLGEAGRSGAHVLLARAQEPDGDRDGVPLWAAAGECDWQRAGASALRDLLGQVQLGRELAKAAGDPGPVDQGDPLLPDLDPAAVAVTVESAARPGEAAASVTYAELLDRLRQSGRDALAAGTGSADLRAGGISTVRVLLTREAGADAY</sequence>
<dbReference type="Gene3D" id="3.40.50.720">
    <property type="entry name" value="NAD(P)-binding Rossmann-like Domain"/>
    <property type="match status" value="1"/>
</dbReference>
<dbReference type="PROSITE" id="PS51664">
    <property type="entry name" value="YCAO"/>
    <property type="match status" value="1"/>
</dbReference>
<dbReference type="Pfam" id="PF02624">
    <property type="entry name" value="YcaO"/>
    <property type="match status" value="1"/>
</dbReference>
<evidence type="ECO:0000313" key="3">
    <source>
        <dbReference type="EMBL" id="MFC5720524.1"/>
    </source>
</evidence>
<evidence type="ECO:0000313" key="4">
    <source>
        <dbReference type="Proteomes" id="UP001596083"/>
    </source>
</evidence>